<dbReference type="Gene3D" id="2.10.90.10">
    <property type="entry name" value="Cystine-knot cytokines"/>
    <property type="match status" value="1"/>
</dbReference>
<dbReference type="Pfam" id="PF00007">
    <property type="entry name" value="Cys_knot"/>
    <property type="match status" value="1"/>
</dbReference>
<reference evidence="7" key="1">
    <citation type="submission" date="2020-07" db="EMBL/GenBank/DDBJ databases">
        <title>A long reads based de novo assembly of the rainbow trout Arlee double haploid line genome.</title>
        <authorList>
            <person name="Gao G."/>
            <person name="Palti Y."/>
        </authorList>
    </citation>
    <scope>NUCLEOTIDE SEQUENCE [LARGE SCALE GENOMIC DNA]</scope>
</reference>
<evidence type="ECO:0000256" key="1">
    <source>
        <dbReference type="ARBA" id="ARBA00004613"/>
    </source>
</evidence>
<dbReference type="AlphaFoldDB" id="A0A8C7SGJ4"/>
<feature type="signal peptide" evidence="5">
    <location>
        <begin position="1"/>
        <end position="20"/>
    </location>
</feature>
<feature type="domain" description="Glycoprotein hormone subunit beta" evidence="6">
    <location>
        <begin position="29"/>
        <end position="105"/>
    </location>
</feature>
<dbReference type="SMART" id="SM00068">
    <property type="entry name" value="GHB"/>
    <property type="match status" value="1"/>
</dbReference>
<reference evidence="7" key="3">
    <citation type="submission" date="2025-09" db="UniProtKB">
        <authorList>
            <consortium name="Ensembl"/>
        </authorList>
    </citation>
    <scope>IDENTIFICATION</scope>
</reference>
<dbReference type="PANTHER" id="PTHR11515">
    <property type="entry name" value="GLYCOPROTEIN HORMONE BETA CHAIN"/>
    <property type="match status" value="1"/>
</dbReference>
<dbReference type="GO" id="GO:0005179">
    <property type="term" value="F:hormone activity"/>
    <property type="evidence" value="ECO:0007669"/>
    <property type="project" value="InterPro"/>
</dbReference>
<evidence type="ECO:0000313" key="8">
    <source>
        <dbReference type="Proteomes" id="UP000694395"/>
    </source>
</evidence>
<dbReference type="InterPro" id="IPR001545">
    <property type="entry name" value="Gonadotropin_bsu"/>
</dbReference>
<evidence type="ECO:0000256" key="4">
    <source>
        <dbReference type="ARBA" id="ARBA00023157"/>
    </source>
</evidence>
<dbReference type="GO" id="GO:0005737">
    <property type="term" value="C:cytoplasm"/>
    <property type="evidence" value="ECO:0007669"/>
    <property type="project" value="TreeGrafter"/>
</dbReference>
<reference evidence="7" key="2">
    <citation type="submission" date="2025-08" db="UniProtKB">
        <authorList>
            <consortium name="Ensembl"/>
        </authorList>
    </citation>
    <scope>IDENTIFICATION</scope>
</reference>
<dbReference type="CDD" id="cd00069">
    <property type="entry name" value="GHB_like"/>
    <property type="match status" value="1"/>
</dbReference>
<keyword evidence="3" id="KW-0964">Secreted</keyword>
<dbReference type="GO" id="GO:0002155">
    <property type="term" value="P:regulation of thyroid hormone receptor signaling pathway"/>
    <property type="evidence" value="ECO:0007669"/>
    <property type="project" value="TreeGrafter"/>
</dbReference>
<proteinExistence type="inferred from homology"/>
<dbReference type="GO" id="GO:0007186">
    <property type="term" value="P:G protein-coupled receptor signaling pathway"/>
    <property type="evidence" value="ECO:0007669"/>
    <property type="project" value="TreeGrafter"/>
</dbReference>
<dbReference type="PANTHER" id="PTHR11515:SF14">
    <property type="entry name" value="GLYCOPROTEIN HORMONE BETA-5"/>
    <property type="match status" value="1"/>
</dbReference>
<dbReference type="GeneTree" id="ENSGT00730000111179"/>
<evidence type="ECO:0000256" key="2">
    <source>
        <dbReference type="ARBA" id="ARBA00006552"/>
    </source>
</evidence>
<name>A0A8C7SGJ4_ONCMY</name>
<organism evidence="7 8">
    <name type="scientific">Oncorhynchus mykiss</name>
    <name type="common">Rainbow trout</name>
    <name type="synonym">Salmo gairdneri</name>
    <dbReference type="NCBI Taxonomy" id="8022"/>
    <lineage>
        <taxon>Eukaryota</taxon>
        <taxon>Metazoa</taxon>
        <taxon>Chordata</taxon>
        <taxon>Craniata</taxon>
        <taxon>Vertebrata</taxon>
        <taxon>Euteleostomi</taxon>
        <taxon>Actinopterygii</taxon>
        <taxon>Neopterygii</taxon>
        <taxon>Teleostei</taxon>
        <taxon>Protacanthopterygii</taxon>
        <taxon>Salmoniformes</taxon>
        <taxon>Salmonidae</taxon>
        <taxon>Salmoninae</taxon>
        <taxon>Oncorhynchus</taxon>
    </lineage>
</organism>
<comment type="subcellular location">
    <subcellularLocation>
        <location evidence="1">Secreted</location>
    </subcellularLocation>
</comment>
<dbReference type="InterPro" id="IPR006208">
    <property type="entry name" value="Glyco_hormone_CN"/>
</dbReference>
<dbReference type="Ensembl" id="ENSOMYT00000074555.2">
    <property type="protein sequence ID" value="ENSOMYP00000068429.1"/>
    <property type="gene ID" value="ENSOMYG00000031747.2"/>
</dbReference>
<keyword evidence="5" id="KW-0732">Signal</keyword>
<keyword evidence="8" id="KW-1185">Reference proteome</keyword>
<dbReference type="GO" id="GO:0005615">
    <property type="term" value="C:extracellular space"/>
    <property type="evidence" value="ECO:0007669"/>
    <property type="project" value="TreeGrafter"/>
</dbReference>
<comment type="similarity">
    <text evidence="2">Belongs to the glycoprotein hormones subunit beta family.</text>
</comment>
<dbReference type="Proteomes" id="UP000694395">
    <property type="component" value="Chromosome 19"/>
</dbReference>
<protein>
    <submittedName>
        <fullName evidence="7">Glycoprotein hormone subunit beta 5</fullName>
    </submittedName>
</protein>
<evidence type="ECO:0000259" key="6">
    <source>
        <dbReference type="Pfam" id="PF00007"/>
    </source>
</evidence>
<sequence length="122" mass="13950">MLGNIEITLWCLCRLCSVQLCCFIRQPARCGGLHITTDTCWGRCETWEKPVLDPPYIESYHRVCTYNKTHLVTVQLPTCSANMDPMYTYPVALRCDLYHLCLTAAITSTGQGEQHWTFPFSP</sequence>
<keyword evidence="4" id="KW-1015">Disulfide bond</keyword>
<evidence type="ECO:0000256" key="5">
    <source>
        <dbReference type="SAM" id="SignalP"/>
    </source>
</evidence>
<dbReference type="SUPFAM" id="SSF57501">
    <property type="entry name" value="Cystine-knot cytokines"/>
    <property type="match status" value="1"/>
</dbReference>
<evidence type="ECO:0000256" key="3">
    <source>
        <dbReference type="ARBA" id="ARBA00022525"/>
    </source>
</evidence>
<feature type="chain" id="PRO_5034011778" evidence="5">
    <location>
        <begin position="21"/>
        <end position="122"/>
    </location>
</feature>
<dbReference type="InterPro" id="IPR029034">
    <property type="entry name" value="Cystine-knot_cytokine"/>
</dbReference>
<evidence type="ECO:0000313" key="7">
    <source>
        <dbReference type="Ensembl" id="ENSOMYP00000068429.1"/>
    </source>
</evidence>
<accession>A0A8C7SGJ4</accession>